<dbReference type="GeneID" id="90072257"/>
<feature type="domain" description="OBG-type G" evidence="4">
    <location>
        <begin position="412"/>
        <end position="593"/>
    </location>
</feature>
<dbReference type="InterPro" id="IPR006169">
    <property type="entry name" value="GTP1_OBG_dom"/>
</dbReference>
<dbReference type="InterPro" id="IPR036726">
    <property type="entry name" value="GTP1_OBG_dom_sf"/>
</dbReference>
<evidence type="ECO:0000256" key="3">
    <source>
        <dbReference type="SAM" id="MobiDB-lite"/>
    </source>
</evidence>
<feature type="region of interest" description="Disordered" evidence="3">
    <location>
        <begin position="137"/>
        <end position="157"/>
    </location>
</feature>
<evidence type="ECO:0000313" key="6">
    <source>
        <dbReference type="EMBL" id="GMM34278.1"/>
    </source>
</evidence>
<dbReference type="InterPro" id="IPR045086">
    <property type="entry name" value="OBG_GTPase"/>
</dbReference>
<evidence type="ECO:0000256" key="1">
    <source>
        <dbReference type="ARBA" id="ARBA00022741"/>
    </source>
</evidence>
<evidence type="ECO:0000259" key="4">
    <source>
        <dbReference type="PROSITE" id="PS51710"/>
    </source>
</evidence>
<dbReference type="PANTHER" id="PTHR11702:SF31">
    <property type="entry name" value="MITOCHONDRIAL RIBOSOME-ASSOCIATED GTPASE 2"/>
    <property type="match status" value="1"/>
</dbReference>
<dbReference type="Pfam" id="PF01018">
    <property type="entry name" value="GTP1_OBG"/>
    <property type="match status" value="2"/>
</dbReference>
<accession>A0AAV5QHF0</accession>
<dbReference type="PANTHER" id="PTHR11702">
    <property type="entry name" value="DEVELOPMENTALLY REGULATED GTP-BINDING PROTEIN-RELATED"/>
    <property type="match status" value="1"/>
</dbReference>
<dbReference type="RefSeq" id="XP_064851278.1">
    <property type="nucleotide sequence ID" value="XM_064995206.1"/>
</dbReference>
<dbReference type="PROSITE" id="PS51710">
    <property type="entry name" value="G_OBG"/>
    <property type="match status" value="1"/>
</dbReference>
<feature type="domain" description="Obg" evidence="5">
    <location>
        <begin position="154"/>
        <end position="411"/>
    </location>
</feature>
<comment type="caution">
    <text evidence="6">The sequence shown here is derived from an EMBL/GenBank/DDBJ whole genome shotgun (WGS) entry which is preliminary data.</text>
</comment>
<dbReference type="Pfam" id="PF01926">
    <property type="entry name" value="MMR_HSR1"/>
    <property type="match status" value="1"/>
</dbReference>
<name>A0AAV5QHF0_9ASCO</name>
<protein>
    <submittedName>
        <fullName evidence="6">GTPase</fullName>
    </submittedName>
</protein>
<dbReference type="GO" id="GO:0042254">
    <property type="term" value="P:ribosome biogenesis"/>
    <property type="evidence" value="ECO:0007669"/>
    <property type="project" value="UniProtKB-UniRule"/>
</dbReference>
<dbReference type="GO" id="GO:0005739">
    <property type="term" value="C:mitochondrion"/>
    <property type="evidence" value="ECO:0007669"/>
    <property type="project" value="TreeGrafter"/>
</dbReference>
<gene>
    <name evidence="6" type="ORF">DASC09_016030</name>
</gene>
<dbReference type="Gene3D" id="3.40.50.300">
    <property type="entry name" value="P-loop containing nucleotide triphosphate hydrolases"/>
    <property type="match status" value="1"/>
</dbReference>
<evidence type="ECO:0000259" key="5">
    <source>
        <dbReference type="PROSITE" id="PS51883"/>
    </source>
</evidence>
<keyword evidence="2" id="KW-0342">GTP-binding</keyword>
<evidence type="ECO:0000256" key="2">
    <source>
        <dbReference type="ARBA" id="ARBA00023134"/>
    </source>
</evidence>
<dbReference type="CDD" id="cd01898">
    <property type="entry name" value="Obg"/>
    <property type="match status" value="1"/>
</dbReference>
<dbReference type="EMBL" id="BTFZ01000002">
    <property type="protein sequence ID" value="GMM34278.1"/>
    <property type="molecule type" value="Genomic_DNA"/>
</dbReference>
<proteinExistence type="predicted"/>
<reference evidence="6 7" key="1">
    <citation type="journal article" date="2023" name="Elife">
        <title>Identification of key yeast species and microbe-microbe interactions impacting larval growth of Drosophila in the wild.</title>
        <authorList>
            <person name="Mure A."/>
            <person name="Sugiura Y."/>
            <person name="Maeda R."/>
            <person name="Honda K."/>
            <person name="Sakurai N."/>
            <person name="Takahashi Y."/>
            <person name="Watada M."/>
            <person name="Katoh T."/>
            <person name="Gotoh A."/>
            <person name="Gotoh Y."/>
            <person name="Taniguchi I."/>
            <person name="Nakamura K."/>
            <person name="Hayashi T."/>
            <person name="Katayama T."/>
            <person name="Uemura T."/>
            <person name="Hattori Y."/>
        </authorList>
    </citation>
    <scope>NUCLEOTIDE SEQUENCE [LARGE SCALE GENOMIC DNA]</scope>
    <source>
        <strain evidence="6 7">SC-9</strain>
    </source>
</reference>
<dbReference type="Gene3D" id="2.70.210.12">
    <property type="entry name" value="GTP1/OBG domain"/>
    <property type="match status" value="1"/>
</dbReference>
<dbReference type="GO" id="GO:0003924">
    <property type="term" value="F:GTPase activity"/>
    <property type="evidence" value="ECO:0007669"/>
    <property type="project" value="InterPro"/>
</dbReference>
<dbReference type="SUPFAM" id="SSF82051">
    <property type="entry name" value="Obg GTP-binding protein N-terminal domain"/>
    <property type="match status" value="1"/>
</dbReference>
<sequence length="593" mass="67118">MLRSLSYRRLVLSPILRSGFNHRCFSNNFSKSQHDQSIPSAPDWSPTATENDLWLDQLDRTHVELDVYSKDQRFDGIEDHSADDQLYSPEFLKRENVSPEWFNILSTGKMEYKALGKDRDKYIDIEVPLEQFRSLRTSSYSGSKKRPKSTSSNQNFSDLRIINVKSGKGGDGGVSFFRDAGRAIGPPDGGDGGDGGSVFVQAIEGTNSLHKLRVKYTAEDGKNGAGRQLDGVRGEDVIITVPVGTTIKWIPSTNILKEAEEGPRVEVSEDGEEKIIEQITSVNLKAVGPNPENLEYIQLFRNENDPIVDSNWLFKEKDRDYHYEKDWFKKLDKKVKKYDLSCLKEEICNDVIPFNGIDLSEPTKRPILLLKGGKGGLGNIHFLTQEIRNPRFSKKGRNLLDCNFLFELKLLADFGLIGLPNSGKSTLLNSISNAKSKIGNWEFTTLQPTIGTIMPKDVKENQLYLENFTVADIPGIIKGAASCAEKPKGMGVEFLRHIERSKILMFIISLENDPIHDFETLTRELRYGKDRINHKKILIVATKGDLVKDSKKFRDFSIHIRETFHKDCPIIPVCAIKKHNVDKLIHIMNDFVQ</sequence>
<keyword evidence="7" id="KW-1185">Reference proteome</keyword>
<dbReference type="GO" id="GO:0005525">
    <property type="term" value="F:GTP binding"/>
    <property type="evidence" value="ECO:0007669"/>
    <property type="project" value="UniProtKB-KW"/>
</dbReference>
<dbReference type="Proteomes" id="UP001360560">
    <property type="component" value="Unassembled WGS sequence"/>
</dbReference>
<dbReference type="PROSITE" id="PS51883">
    <property type="entry name" value="OBG"/>
    <property type="match status" value="1"/>
</dbReference>
<dbReference type="InterPro" id="IPR027417">
    <property type="entry name" value="P-loop_NTPase"/>
</dbReference>
<keyword evidence="1" id="KW-0547">Nucleotide-binding</keyword>
<dbReference type="InterPro" id="IPR031167">
    <property type="entry name" value="G_OBG"/>
</dbReference>
<dbReference type="PRINTS" id="PR00326">
    <property type="entry name" value="GTP1OBG"/>
</dbReference>
<evidence type="ECO:0000313" key="7">
    <source>
        <dbReference type="Proteomes" id="UP001360560"/>
    </source>
</evidence>
<dbReference type="AlphaFoldDB" id="A0AAV5QHF0"/>
<dbReference type="SUPFAM" id="SSF52540">
    <property type="entry name" value="P-loop containing nucleoside triphosphate hydrolases"/>
    <property type="match status" value="1"/>
</dbReference>
<dbReference type="InterPro" id="IPR006073">
    <property type="entry name" value="GTP-bd"/>
</dbReference>
<organism evidence="6 7">
    <name type="scientific">Saccharomycopsis crataegensis</name>
    <dbReference type="NCBI Taxonomy" id="43959"/>
    <lineage>
        <taxon>Eukaryota</taxon>
        <taxon>Fungi</taxon>
        <taxon>Dikarya</taxon>
        <taxon>Ascomycota</taxon>
        <taxon>Saccharomycotina</taxon>
        <taxon>Saccharomycetes</taxon>
        <taxon>Saccharomycopsidaceae</taxon>
        <taxon>Saccharomycopsis</taxon>
    </lineage>
</organism>